<sequence>MDANAMKAANLQQLRSQLDYYTGKKTASRNQSTFEHVLQGQADIKVWDPRLAEGVQGEQQPIWGQLQAAGKGISYVQRYGEFEASPVYSGIAAAEAGSALLTSSSVNSSFDAIIEAAANKYGVSADLIQAVIQTESNFNPNAVSPAGAKGLMQLMDGTARGLGVMDSFDPVQNIDGGTRYLAMLLKKYNGHVSVALAAYNAGPGRVDRLGIANEQQLLEKLHTLPDETQRYISKVHAAMA</sequence>
<accession>A0A919YMS4</accession>
<dbReference type="GO" id="GO:0008933">
    <property type="term" value="F:peptidoglycan lytic transglycosylase activity"/>
    <property type="evidence" value="ECO:0007669"/>
    <property type="project" value="InterPro"/>
</dbReference>
<dbReference type="PANTHER" id="PTHR37423">
    <property type="entry name" value="SOLUBLE LYTIC MUREIN TRANSGLYCOSYLASE-RELATED"/>
    <property type="match status" value="1"/>
</dbReference>
<organism evidence="3 4">
    <name type="scientific">Paenibacillus montaniterrae</name>
    <dbReference type="NCBI Taxonomy" id="429341"/>
    <lineage>
        <taxon>Bacteria</taxon>
        <taxon>Bacillati</taxon>
        <taxon>Bacillota</taxon>
        <taxon>Bacilli</taxon>
        <taxon>Bacillales</taxon>
        <taxon>Paenibacillaceae</taxon>
        <taxon>Paenibacillus</taxon>
    </lineage>
</organism>
<comment type="caution">
    <text evidence="3">The sequence shown here is derived from an EMBL/GenBank/DDBJ whole genome shotgun (WGS) entry which is preliminary data.</text>
</comment>
<feature type="domain" description="Transglycosylase SLT" evidence="2">
    <location>
        <begin position="114"/>
        <end position="209"/>
    </location>
</feature>
<dbReference type="Pfam" id="PF01464">
    <property type="entry name" value="SLT"/>
    <property type="match status" value="1"/>
</dbReference>
<dbReference type="Gene3D" id="1.10.530.10">
    <property type="match status" value="1"/>
</dbReference>
<dbReference type="InterPro" id="IPR023346">
    <property type="entry name" value="Lysozyme-like_dom_sf"/>
</dbReference>
<evidence type="ECO:0000313" key="3">
    <source>
        <dbReference type="EMBL" id="GIP16753.1"/>
    </source>
</evidence>
<reference evidence="3" key="1">
    <citation type="submission" date="2021-03" db="EMBL/GenBank/DDBJ databases">
        <title>Antimicrobial resistance genes in bacteria isolated from Japanese honey, and their potential for conferring macrolide and lincosamide resistance in the American foulbrood pathogen Paenibacillus larvae.</title>
        <authorList>
            <person name="Okamoto M."/>
            <person name="Kumagai M."/>
            <person name="Kanamori H."/>
            <person name="Takamatsu D."/>
        </authorList>
    </citation>
    <scope>NUCLEOTIDE SEQUENCE</scope>
    <source>
        <strain evidence="3">J40TS1</strain>
    </source>
</reference>
<evidence type="ECO:0000313" key="4">
    <source>
        <dbReference type="Proteomes" id="UP000683139"/>
    </source>
</evidence>
<dbReference type="PANTHER" id="PTHR37423:SF2">
    <property type="entry name" value="MEMBRANE-BOUND LYTIC MUREIN TRANSGLYCOSYLASE C"/>
    <property type="match status" value="1"/>
</dbReference>
<name>A0A919YMS4_9BACL</name>
<proteinExistence type="inferred from homology"/>
<dbReference type="EMBL" id="BOSE01000004">
    <property type="protein sequence ID" value="GIP16753.1"/>
    <property type="molecule type" value="Genomic_DNA"/>
</dbReference>
<dbReference type="InterPro" id="IPR000189">
    <property type="entry name" value="Transglyc_AS"/>
</dbReference>
<dbReference type="PROSITE" id="PS00922">
    <property type="entry name" value="TRANSGLYCOSYLASE"/>
    <property type="match status" value="1"/>
</dbReference>
<keyword evidence="4" id="KW-1185">Reference proteome</keyword>
<dbReference type="GO" id="GO:0016020">
    <property type="term" value="C:membrane"/>
    <property type="evidence" value="ECO:0007669"/>
    <property type="project" value="InterPro"/>
</dbReference>
<protein>
    <recommendedName>
        <fullName evidence="2">Transglycosylase SLT domain-containing protein</fullName>
    </recommendedName>
</protein>
<dbReference type="AlphaFoldDB" id="A0A919YMS4"/>
<dbReference type="CDD" id="cd00254">
    <property type="entry name" value="LT-like"/>
    <property type="match status" value="1"/>
</dbReference>
<comment type="similarity">
    <text evidence="1">Belongs to the transglycosylase Slt family.</text>
</comment>
<dbReference type="Proteomes" id="UP000683139">
    <property type="component" value="Unassembled WGS sequence"/>
</dbReference>
<dbReference type="GO" id="GO:0000270">
    <property type="term" value="P:peptidoglycan metabolic process"/>
    <property type="evidence" value="ECO:0007669"/>
    <property type="project" value="InterPro"/>
</dbReference>
<dbReference type="SUPFAM" id="SSF53955">
    <property type="entry name" value="Lysozyme-like"/>
    <property type="match status" value="1"/>
</dbReference>
<evidence type="ECO:0000256" key="1">
    <source>
        <dbReference type="ARBA" id="ARBA00007734"/>
    </source>
</evidence>
<dbReference type="InterPro" id="IPR008258">
    <property type="entry name" value="Transglycosylase_SLT_dom_1"/>
</dbReference>
<gene>
    <name evidence="3" type="ORF">J40TS1_23950</name>
</gene>
<evidence type="ECO:0000259" key="2">
    <source>
        <dbReference type="Pfam" id="PF01464"/>
    </source>
</evidence>
<dbReference type="RefSeq" id="WP_246563470.1">
    <property type="nucleotide sequence ID" value="NZ_BOSE01000004.1"/>
</dbReference>